<dbReference type="EMBL" id="AP018712">
    <property type="protein sequence ID" value="BBE31117.1"/>
    <property type="molecule type" value="Genomic_DNA"/>
</dbReference>
<evidence type="ECO:0000259" key="1">
    <source>
        <dbReference type="Pfam" id="PF09992"/>
    </source>
</evidence>
<dbReference type="Proteomes" id="UP000516361">
    <property type="component" value="Chromosome"/>
</dbReference>
<accession>A0A7G1G844</accession>
<proteinExistence type="predicted"/>
<dbReference type="AlphaFoldDB" id="A0A7G1G844"/>
<evidence type="ECO:0000313" key="3">
    <source>
        <dbReference type="Proteomes" id="UP000516361"/>
    </source>
</evidence>
<dbReference type="InterPro" id="IPR018711">
    <property type="entry name" value="NAGPA"/>
</dbReference>
<protein>
    <recommendedName>
        <fullName evidence="1">Phosphodiester glycosidase domain-containing protein</fullName>
    </recommendedName>
</protein>
<reference evidence="2 3" key="1">
    <citation type="submission" date="2018-06" db="EMBL/GenBank/DDBJ databases">
        <title>Genome sequencing of Oceanotoga sp. sy52.</title>
        <authorList>
            <person name="Mori K."/>
        </authorList>
    </citation>
    <scope>NUCLEOTIDE SEQUENCE [LARGE SCALE GENOMIC DNA]</scope>
    <source>
        <strain evidence="3">sy52</strain>
    </source>
</reference>
<gene>
    <name evidence="2" type="ORF">OSSY52_12580</name>
</gene>
<dbReference type="PANTHER" id="PTHR40446">
    <property type="entry name" value="N-ACETYLGLUCOSAMINE-1-PHOSPHODIESTER ALPHA-N-ACETYLGLUCOSAMINIDASE"/>
    <property type="match status" value="1"/>
</dbReference>
<dbReference type="RefSeq" id="WP_190613458.1">
    <property type="nucleotide sequence ID" value="NZ_AP018712.1"/>
</dbReference>
<dbReference type="KEGG" id="ocy:OSSY52_12580"/>
<organism evidence="2 3">
    <name type="scientific">Tepiditoga spiralis</name>
    <dbReference type="NCBI Taxonomy" id="2108365"/>
    <lineage>
        <taxon>Bacteria</taxon>
        <taxon>Thermotogati</taxon>
        <taxon>Thermotogota</taxon>
        <taxon>Thermotogae</taxon>
        <taxon>Petrotogales</taxon>
        <taxon>Petrotogaceae</taxon>
        <taxon>Tepiditoga</taxon>
    </lineage>
</organism>
<sequence>MKKFLVILTLILNIIIFSEKAVFLQEAKPPLYIESIKNLGNFYLNINDIIKGFDIKIFENKVRNVIILSYKDKILEVVSEENYSKIDFINKYKNSVIVYNKKIFVKEDVIKDFFNLSIHKEKDIIFLYDSTPKIKEFNFSSEKISLLLDKFISRESIKYSKVDDIVILTVSPVQNLKIIPSGIDYSYDSEKAYIKFKSSFDYDLEINKNKILLTMKNTNQSKNSLNTIKANTNYEEKVYKIKDSEYKVYSAKIDFNKFDLKIDTNRLGTYSDINTFFEEKKPYFSINASFFNPKNMEPVANLIKDNKLIYLSAQSYRPNFYITKDGSPNINYLKLEYQIYINNIPLWIKAINTNWKSEVKVYTSEYFGNISETQNDYLFYLVQDKKIISTEPIKPIDNQKLIVINKKYEKYFKDIKVGDSIEESIKNSLDVEIKELAGTGPFLINNEFSQEKMIEEKRAWDNDIIYGKRSRTILAIDNNNVVTFIVAEGNNSETLGLNYDDCKALLEKIGNFKKAVLLDGGSSTIFYYNGIIKNKRNENWRKYIPVFISSYKKSE</sequence>
<feature type="domain" description="Phosphodiester glycosidase" evidence="1">
    <location>
        <begin position="397"/>
        <end position="541"/>
    </location>
</feature>
<evidence type="ECO:0000313" key="2">
    <source>
        <dbReference type="EMBL" id="BBE31117.1"/>
    </source>
</evidence>
<dbReference type="Pfam" id="PF09992">
    <property type="entry name" value="NAGPA"/>
    <property type="match status" value="1"/>
</dbReference>
<name>A0A7G1G844_9BACT</name>
<dbReference type="PANTHER" id="PTHR40446:SF2">
    <property type="entry name" value="N-ACETYLGLUCOSAMINE-1-PHOSPHODIESTER ALPHA-N-ACETYLGLUCOSAMINIDASE"/>
    <property type="match status" value="1"/>
</dbReference>
<dbReference type="InParanoid" id="A0A7G1G844"/>
<keyword evidence="3" id="KW-1185">Reference proteome</keyword>